<feature type="transmembrane region" description="Helical" evidence="6">
    <location>
        <begin position="106"/>
        <end position="126"/>
    </location>
</feature>
<evidence type="ECO:0000256" key="6">
    <source>
        <dbReference type="SAM" id="Phobius"/>
    </source>
</evidence>
<proteinExistence type="predicted"/>
<evidence type="ECO:0000313" key="7">
    <source>
        <dbReference type="EMBL" id="RKQ95535.1"/>
    </source>
</evidence>
<feature type="transmembrane region" description="Helical" evidence="6">
    <location>
        <begin position="12"/>
        <end position="33"/>
    </location>
</feature>
<keyword evidence="2" id="KW-1003">Cell membrane</keyword>
<feature type="transmembrane region" description="Helical" evidence="6">
    <location>
        <begin position="281"/>
        <end position="297"/>
    </location>
</feature>
<dbReference type="GO" id="GO:0043190">
    <property type="term" value="C:ATP-binding cassette (ABC) transporter complex"/>
    <property type="evidence" value="ECO:0007669"/>
    <property type="project" value="TreeGrafter"/>
</dbReference>
<evidence type="ECO:0000256" key="4">
    <source>
        <dbReference type="ARBA" id="ARBA00022989"/>
    </source>
</evidence>
<dbReference type="AlphaFoldDB" id="A0A495D1X3"/>
<sequence length="373" mass="40373">MILVQRYFFNQLLWPFLTAAAAFAGLALLTQSLSNVDLVSGYSETALTFVKVTALALPHLTALLVPIALFVAVLSSLNRLTSDSELVIASAAGMSRFGLLSPVMRLGVYVLIANLAVNLLVQPVAYREMRRSLHTLRSDVAASLVTPGAFSQLGQGVTIYARERDRDGRMQDILIHDSRGQDEASTYSAREGVVVRAGDRSAMVLIDGNLQQIDSAGELYYANFDRYEFDLGEFVGPADAMFFKESDRYLHELLWPSAAEVARTGGPERAWAEAHYRLSGPLYNLAFALIAAACFLAGDHSRMGYGRRVMIAVSAGLALRLAGFAMQSASADDAAMNLAQYLVPVGGMIGALAVIYWPARARPRRPQTNGASA</sequence>
<dbReference type="OrthoDB" id="8477889at2"/>
<reference evidence="7 8" key="1">
    <citation type="submission" date="2018-10" db="EMBL/GenBank/DDBJ databases">
        <title>Genomic Encyclopedia of Type Strains, Phase IV (KMG-IV): sequencing the most valuable type-strain genomes for metagenomic binning, comparative biology and taxonomic classification.</title>
        <authorList>
            <person name="Goeker M."/>
        </authorList>
    </citation>
    <scope>NUCLEOTIDE SEQUENCE [LARGE SCALE GENOMIC DNA]</scope>
    <source>
        <strain evidence="7 8">DSM 4734</strain>
    </source>
</reference>
<keyword evidence="5 6" id="KW-0472">Membrane</keyword>
<evidence type="ECO:0000256" key="3">
    <source>
        <dbReference type="ARBA" id="ARBA00022692"/>
    </source>
</evidence>
<evidence type="ECO:0000256" key="2">
    <source>
        <dbReference type="ARBA" id="ARBA00022475"/>
    </source>
</evidence>
<dbReference type="PANTHER" id="PTHR33529:SF6">
    <property type="entry name" value="YJGP_YJGQ FAMILY PERMEASE"/>
    <property type="match status" value="1"/>
</dbReference>
<dbReference type="EMBL" id="RBIM01000006">
    <property type="protein sequence ID" value="RKQ95535.1"/>
    <property type="molecule type" value="Genomic_DNA"/>
</dbReference>
<evidence type="ECO:0000256" key="1">
    <source>
        <dbReference type="ARBA" id="ARBA00004651"/>
    </source>
</evidence>
<dbReference type="Proteomes" id="UP000273675">
    <property type="component" value="Unassembled WGS sequence"/>
</dbReference>
<dbReference type="RefSeq" id="WP_121212043.1">
    <property type="nucleotide sequence ID" value="NZ_RBIM01000006.1"/>
</dbReference>
<gene>
    <name evidence="7" type="ORF">C7435_2638</name>
</gene>
<dbReference type="Pfam" id="PF03739">
    <property type="entry name" value="LptF_LptG"/>
    <property type="match status" value="1"/>
</dbReference>
<protein>
    <submittedName>
        <fullName evidence="7">Lipopolysaccharide export system permease protein</fullName>
    </submittedName>
</protein>
<evidence type="ECO:0000256" key="5">
    <source>
        <dbReference type="ARBA" id="ARBA00023136"/>
    </source>
</evidence>
<comment type="subcellular location">
    <subcellularLocation>
        <location evidence="1">Cell membrane</location>
        <topology evidence="1">Multi-pass membrane protein</topology>
    </subcellularLocation>
</comment>
<comment type="caution">
    <text evidence="7">The sequence shown here is derived from an EMBL/GenBank/DDBJ whole genome shotgun (WGS) entry which is preliminary data.</text>
</comment>
<evidence type="ECO:0000313" key="8">
    <source>
        <dbReference type="Proteomes" id="UP000273675"/>
    </source>
</evidence>
<keyword evidence="4 6" id="KW-1133">Transmembrane helix</keyword>
<feature type="transmembrane region" description="Helical" evidence="6">
    <location>
        <begin position="53"/>
        <end position="74"/>
    </location>
</feature>
<dbReference type="GO" id="GO:0015920">
    <property type="term" value="P:lipopolysaccharide transport"/>
    <property type="evidence" value="ECO:0007669"/>
    <property type="project" value="TreeGrafter"/>
</dbReference>
<feature type="transmembrane region" description="Helical" evidence="6">
    <location>
        <begin position="338"/>
        <end position="357"/>
    </location>
</feature>
<name>A0A495D1X3_9PROT</name>
<organism evidence="7 8">
    <name type="scientific">Maricaulis maris</name>
    <dbReference type="NCBI Taxonomy" id="74318"/>
    <lineage>
        <taxon>Bacteria</taxon>
        <taxon>Pseudomonadati</taxon>
        <taxon>Pseudomonadota</taxon>
        <taxon>Alphaproteobacteria</taxon>
        <taxon>Maricaulales</taxon>
        <taxon>Maricaulaceae</taxon>
        <taxon>Maricaulis</taxon>
    </lineage>
</organism>
<dbReference type="PANTHER" id="PTHR33529">
    <property type="entry name" value="SLR0882 PROTEIN-RELATED"/>
    <property type="match status" value="1"/>
</dbReference>
<feature type="transmembrane region" description="Helical" evidence="6">
    <location>
        <begin position="309"/>
        <end position="326"/>
    </location>
</feature>
<dbReference type="InterPro" id="IPR005495">
    <property type="entry name" value="LptG/LptF_permease"/>
</dbReference>
<keyword evidence="3 6" id="KW-0812">Transmembrane</keyword>
<accession>A0A495D1X3</accession>